<dbReference type="InterPro" id="IPR037058">
    <property type="entry name" value="Falgellar_hook_FlgE_sf"/>
</dbReference>
<dbReference type="PANTHER" id="PTHR30435:SF1">
    <property type="entry name" value="FLAGELLAR HOOK PROTEIN FLGE"/>
    <property type="match status" value="1"/>
</dbReference>
<feature type="domain" description="Flagellar hook protein FlgE/F/G-like D1" evidence="9">
    <location>
        <begin position="95"/>
        <end position="159"/>
    </location>
</feature>
<dbReference type="InterPro" id="IPR019776">
    <property type="entry name" value="Flagellar_basal_body_rod_CS"/>
</dbReference>
<dbReference type="GO" id="GO:0071978">
    <property type="term" value="P:bacterial-type flagellum-dependent swarming motility"/>
    <property type="evidence" value="ECO:0007669"/>
    <property type="project" value="TreeGrafter"/>
</dbReference>
<dbReference type="InterPro" id="IPR001444">
    <property type="entry name" value="Flag_bb_rod_N"/>
</dbReference>
<accession>A0AAW6TU30</accession>
<dbReference type="Proteomes" id="UP001431776">
    <property type="component" value="Unassembled WGS sequence"/>
</dbReference>
<keyword evidence="11" id="KW-1185">Reference proteome</keyword>
<feature type="domain" description="Flagellar basal body rod protein N-terminal" evidence="6">
    <location>
        <begin position="7"/>
        <end position="35"/>
    </location>
</feature>
<feature type="domain" description="Flagellar basal-body/hook protein C-terminal" evidence="7">
    <location>
        <begin position="506"/>
        <end position="549"/>
    </location>
</feature>
<reference evidence="10" key="1">
    <citation type="submission" date="2023-05" db="EMBL/GenBank/DDBJ databases">
        <title>Anaerotaeda fermentans gen. nov., sp. nov., a novel anaerobic planctomycete of the new family within the order Sedimentisphaerales isolated from Taman Peninsula, Russia.</title>
        <authorList>
            <person name="Khomyakova M.A."/>
            <person name="Merkel A.Y."/>
            <person name="Slobodkin A.I."/>
        </authorList>
    </citation>
    <scope>NUCLEOTIDE SEQUENCE</scope>
    <source>
        <strain evidence="10">M17dextr</strain>
    </source>
</reference>
<dbReference type="Pfam" id="PF06429">
    <property type="entry name" value="Flg_bbr_C"/>
    <property type="match status" value="1"/>
</dbReference>
<evidence type="ECO:0000256" key="5">
    <source>
        <dbReference type="RuleBase" id="RU362116"/>
    </source>
</evidence>
<comment type="subcellular location">
    <subcellularLocation>
        <location evidence="1 5">Bacterial flagellum basal body</location>
    </subcellularLocation>
</comment>
<proteinExistence type="inferred from homology"/>
<dbReference type="InterPro" id="IPR037925">
    <property type="entry name" value="FlgE/F/G-like"/>
</dbReference>
<dbReference type="PANTHER" id="PTHR30435">
    <property type="entry name" value="FLAGELLAR PROTEIN"/>
    <property type="match status" value="1"/>
</dbReference>
<dbReference type="InterPro" id="IPR010930">
    <property type="entry name" value="Flg_bb/hook_C_dom"/>
</dbReference>
<protein>
    <recommendedName>
        <fullName evidence="3 5">Flagellar hook protein FlgE</fullName>
    </recommendedName>
</protein>
<evidence type="ECO:0000259" key="9">
    <source>
        <dbReference type="Pfam" id="PF22692"/>
    </source>
</evidence>
<dbReference type="EMBL" id="JASCXX010000003">
    <property type="protein sequence ID" value="MDI6448115.1"/>
    <property type="molecule type" value="Genomic_DNA"/>
</dbReference>
<dbReference type="Pfam" id="PF07559">
    <property type="entry name" value="FlgE_D2"/>
    <property type="match status" value="1"/>
</dbReference>
<dbReference type="AlphaFoldDB" id="A0AAW6TU30"/>
<dbReference type="Pfam" id="PF22692">
    <property type="entry name" value="LlgE_F_G_D1"/>
    <property type="match status" value="1"/>
</dbReference>
<dbReference type="Gene3D" id="2.60.98.20">
    <property type="entry name" value="Flagellar hook protein FlgE"/>
    <property type="match status" value="1"/>
</dbReference>
<dbReference type="InterPro" id="IPR020013">
    <property type="entry name" value="Flagellar_FlgE/F/G"/>
</dbReference>
<dbReference type="Pfam" id="PF00460">
    <property type="entry name" value="Flg_bb_rod"/>
    <property type="match status" value="1"/>
</dbReference>
<evidence type="ECO:0000313" key="11">
    <source>
        <dbReference type="Proteomes" id="UP001431776"/>
    </source>
</evidence>
<dbReference type="PROSITE" id="PS00588">
    <property type="entry name" value="FLAGELLA_BB_ROD"/>
    <property type="match status" value="1"/>
</dbReference>
<dbReference type="GO" id="GO:0009425">
    <property type="term" value="C:bacterial-type flagellum basal body"/>
    <property type="evidence" value="ECO:0007669"/>
    <property type="project" value="UniProtKB-SubCell"/>
</dbReference>
<dbReference type="InterPro" id="IPR011491">
    <property type="entry name" value="FlgE_D2"/>
</dbReference>
<comment type="function">
    <text evidence="5">A flexible structure which links the flagellar filament to the drive apparatus in the basal body.</text>
</comment>
<keyword evidence="10" id="KW-0966">Cell projection</keyword>
<evidence type="ECO:0000256" key="3">
    <source>
        <dbReference type="ARBA" id="ARBA00019015"/>
    </source>
</evidence>
<dbReference type="RefSeq" id="WP_349243525.1">
    <property type="nucleotide sequence ID" value="NZ_JASCXX010000003.1"/>
</dbReference>
<dbReference type="GO" id="GO:0009424">
    <property type="term" value="C:bacterial-type flagellum hook"/>
    <property type="evidence" value="ECO:0007669"/>
    <property type="project" value="TreeGrafter"/>
</dbReference>
<comment type="similarity">
    <text evidence="2 5">Belongs to the flagella basal body rod proteins family.</text>
</comment>
<keyword evidence="10" id="KW-0282">Flagellum</keyword>
<dbReference type="SUPFAM" id="SSF117143">
    <property type="entry name" value="Flagellar hook protein flgE"/>
    <property type="match status" value="1"/>
</dbReference>
<keyword evidence="10" id="KW-0969">Cilium</keyword>
<name>A0AAW6TU30_9BACT</name>
<dbReference type="InterPro" id="IPR053967">
    <property type="entry name" value="LlgE_F_G-like_D1"/>
</dbReference>
<organism evidence="10 11">
    <name type="scientific">Anaerobaca lacustris</name>
    <dbReference type="NCBI Taxonomy" id="3044600"/>
    <lineage>
        <taxon>Bacteria</taxon>
        <taxon>Pseudomonadati</taxon>
        <taxon>Planctomycetota</taxon>
        <taxon>Phycisphaerae</taxon>
        <taxon>Sedimentisphaerales</taxon>
        <taxon>Anaerobacaceae</taxon>
        <taxon>Anaerobaca</taxon>
    </lineage>
</organism>
<evidence type="ECO:0000259" key="6">
    <source>
        <dbReference type="Pfam" id="PF00460"/>
    </source>
</evidence>
<comment type="caution">
    <text evidence="10">The sequence shown here is derived from an EMBL/GenBank/DDBJ whole genome shotgun (WGS) entry which is preliminary data.</text>
</comment>
<evidence type="ECO:0000313" key="10">
    <source>
        <dbReference type="EMBL" id="MDI6448115.1"/>
    </source>
</evidence>
<dbReference type="NCBIfam" id="TIGR03506">
    <property type="entry name" value="FlgEFG_subfam"/>
    <property type="match status" value="2"/>
</dbReference>
<gene>
    <name evidence="10" type="ORF">QJ522_03575</name>
</gene>
<evidence type="ECO:0000256" key="4">
    <source>
        <dbReference type="ARBA" id="ARBA00023143"/>
    </source>
</evidence>
<keyword evidence="4 5" id="KW-0975">Bacterial flagellum</keyword>
<dbReference type="GO" id="GO:0005829">
    <property type="term" value="C:cytosol"/>
    <property type="evidence" value="ECO:0007669"/>
    <property type="project" value="TreeGrafter"/>
</dbReference>
<evidence type="ECO:0000259" key="7">
    <source>
        <dbReference type="Pfam" id="PF06429"/>
    </source>
</evidence>
<evidence type="ECO:0000256" key="1">
    <source>
        <dbReference type="ARBA" id="ARBA00004117"/>
    </source>
</evidence>
<feature type="domain" description="Flagellar hook protein FlgE D2" evidence="8">
    <location>
        <begin position="317"/>
        <end position="431"/>
    </location>
</feature>
<evidence type="ECO:0000259" key="8">
    <source>
        <dbReference type="Pfam" id="PF07559"/>
    </source>
</evidence>
<sequence>MSYALSSGVTGLQAHQKMLDVAGNNLANVNTTAFKSSQVTFSELLGETLQQASQPTAQIGGTNPQQMGSGVGVSGITPNMSQGNIVKTGNPLDVALEGAGYFVVSDGERSLYSRAGTFGVDESGYLVDPSTGYRVQRLGLVGEADGFQIPGSSGIRVPYDVALSAQQTSEIIVSGNLSSDASGTPMAQVLTGSSKLTHGSSDATETTLIGELDQFSGSATPSGTISFEGYQSDGTALTGSLAIGAGTTVGDVIDYLNNTALDGATASLVNGQIRITDNQTGYSRLDMTMSYAGAGTLDLPGYFELTSVGGDEVKGVNIAVYDSQGGKHVLSAAFVRSDTINTWDLVLTSVTGNIASVGLDSRRIEGITFDARTGAFNGLPDGETAAFNLTFDHDVDHAQTIRLNLGTVGSFDGLTQFAGNSTAVAREQDGYEAGNLSAVSVNNEGVLIGSFSNGIKKDLAVLAIALFKNAAGLQGAGNGYYVPSANSGAAVVTQAMSGGAGSIHGGSLEKSNADVATEFVSLILAQNGFQANARTISVANDILRELTNLIR</sequence>
<evidence type="ECO:0000256" key="2">
    <source>
        <dbReference type="ARBA" id="ARBA00009677"/>
    </source>
</evidence>